<accession>A0A2P6NAQ9</accession>
<sequence length="117" mass="13212">MGLISHDERNTAGCDHFSLGCSVTQTTGSIYHFSQKGLIDSGINLILTTPRFEAPNWHRQMAMRIVQRWWCITEEYPSSDKGLNRIFPEPLGSYVTNPTRRGNQCLIQSAMVPKVAE</sequence>
<proteinExistence type="predicted"/>
<comment type="caution">
    <text evidence="1">The sequence shown here is derived from an EMBL/GenBank/DDBJ whole genome shotgun (WGS) entry which is preliminary data.</text>
</comment>
<keyword evidence="2" id="KW-1185">Reference proteome</keyword>
<dbReference type="Proteomes" id="UP000241769">
    <property type="component" value="Unassembled WGS sequence"/>
</dbReference>
<name>A0A2P6NAQ9_9EUKA</name>
<dbReference type="AlphaFoldDB" id="A0A2P6NAQ9"/>
<evidence type="ECO:0000313" key="2">
    <source>
        <dbReference type="Proteomes" id="UP000241769"/>
    </source>
</evidence>
<reference evidence="1 2" key="1">
    <citation type="journal article" date="2018" name="Genome Biol. Evol.">
        <title>Multiple Roots of Fruiting Body Formation in Amoebozoa.</title>
        <authorList>
            <person name="Hillmann F."/>
            <person name="Forbes G."/>
            <person name="Novohradska S."/>
            <person name="Ferling I."/>
            <person name="Riege K."/>
            <person name="Groth M."/>
            <person name="Westermann M."/>
            <person name="Marz M."/>
            <person name="Spaller T."/>
            <person name="Winckler T."/>
            <person name="Schaap P."/>
            <person name="Glockner G."/>
        </authorList>
    </citation>
    <scope>NUCLEOTIDE SEQUENCE [LARGE SCALE GENOMIC DNA]</scope>
    <source>
        <strain evidence="1 2">Jena</strain>
    </source>
</reference>
<protein>
    <submittedName>
        <fullName evidence="1">Uncharacterized protein</fullName>
    </submittedName>
</protein>
<dbReference type="InParanoid" id="A0A2P6NAQ9"/>
<organism evidence="1 2">
    <name type="scientific">Planoprotostelium fungivorum</name>
    <dbReference type="NCBI Taxonomy" id="1890364"/>
    <lineage>
        <taxon>Eukaryota</taxon>
        <taxon>Amoebozoa</taxon>
        <taxon>Evosea</taxon>
        <taxon>Variosea</taxon>
        <taxon>Cavosteliida</taxon>
        <taxon>Cavosteliaceae</taxon>
        <taxon>Planoprotostelium</taxon>
    </lineage>
</organism>
<evidence type="ECO:0000313" key="1">
    <source>
        <dbReference type="EMBL" id="PRP81023.1"/>
    </source>
</evidence>
<dbReference type="EMBL" id="MDYQ01000132">
    <property type="protein sequence ID" value="PRP81023.1"/>
    <property type="molecule type" value="Genomic_DNA"/>
</dbReference>
<gene>
    <name evidence="1" type="ORF">PROFUN_11175</name>
</gene>